<dbReference type="Proteomes" id="UP001403385">
    <property type="component" value="Unassembled WGS sequence"/>
</dbReference>
<dbReference type="PROSITE" id="PS51318">
    <property type="entry name" value="TAT"/>
    <property type="match status" value="1"/>
</dbReference>
<dbReference type="AlphaFoldDB" id="A0AAW9S2D1"/>
<accession>A0AAW9S2D1</accession>
<name>A0AAW9S2D1_9BACT</name>
<dbReference type="InterPro" id="IPR004843">
    <property type="entry name" value="Calcineurin-like_PHP"/>
</dbReference>
<dbReference type="Gene3D" id="3.60.21.10">
    <property type="match status" value="1"/>
</dbReference>
<dbReference type="InterPro" id="IPR029052">
    <property type="entry name" value="Metallo-depent_PP-like"/>
</dbReference>
<dbReference type="EMBL" id="JBDKWZ010000021">
    <property type="protein sequence ID" value="MEN7551322.1"/>
    <property type="molecule type" value="Genomic_DNA"/>
</dbReference>
<dbReference type="GO" id="GO:0016787">
    <property type="term" value="F:hydrolase activity"/>
    <property type="evidence" value="ECO:0007669"/>
    <property type="project" value="InterPro"/>
</dbReference>
<dbReference type="NCBIfam" id="TIGR01409">
    <property type="entry name" value="TAT_signal_seq"/>
    <property type="match status" value="1"/>
</dbReference>
<dbReference type="PANTHER" id="PTHR16509:SF1">
    <property type="entry name" value="MANGANESE-DEPENDENT ADP-RIBOSE_CDP-ALCOHOL DIPHOSPHATASE"/>
    <property type="match status" value="1"/>
</dbReference>
<feature type="domain" description="Calcineurin-like phosphoesterase" evidence="1">
    <location>
        <begin position="38"/>
        <end position="246"/>
    </location>
</feature>
<evidence type="ECO:0000259" key="1">
    <source>
        <dbReference type="Pfam" id="PF00149"/>
    </source>
</evidence>
<dbReference type="Pfam" id="PF00149">
    <property type="entry name" value="Metallophos"/>
    <property type="match status" value="1"/>
</dbReference>
<organism evidence="2 3">
    <name type="scientific">Rapidithrix thailandica</name>
    <dbReference type="NCBI Taxonomy" id="413964"/>
    <lineage>
        <taxon>Bacteria</taxon>
        <taxon>Pseudomonadati</taxon>
        <taxon>Bacteroidota</taxon>
        <taxon>Cytophagia</taxon>
        <taxon>Cytophagales</taxon>
        <taxon>Flammeovirgaceae</taxon>
        <taxon>Rapidithrix</taxon>
    </lineage>
</organism>
<sequence length="301" mass="34468">MKNWTITRRKFLKTSALTAGATALGTFPSFGKEMKKALRFGVVTDTHYADREPQGKRYYRESKTKLQECVGLMNEQNVDFLIHLGDFKDQAKDPQEQQTIHYLQALEKVFAQFKGKRFHVLGNHDMDSISKSQFQGNIKNSGIPKEKTYYSFDHKHWHFVVLDANFTSEGKAYDHGNYDWTDANIPQEQLDWLQKDLSKTKFPVIVFCHQLLQEEGNYTVKNAAAVRAVLEASGKVQAVFQGHIHKEKHAEIQGIHYSTFLAVVDGEGKENNSYAIVEPQQEGIRITGYRKASHQVLERGK</sequence>
<proteinExistence type="predicted"/>
<keyword evidence="3" id="KW-1185">Reference proteome</keyword>
<dbReference type="InterPro" id="IPR006311">
    <property type="entry name" value="TAT_signal"/>
</dbReference>
<dbReference type="InterPro" id="IPR042283">
    <property type="entry name" value="GpdQ_catalytic"/>
</dbReference>
<dbReference type="Gene3D" id="3.60.21.40">
    <property type="entry name" value="GpdQ, catalytic alpha/beta sandwich domain"/>
    <property type="match status" value="1"/>
</dbReference>
<evidence type="ECO:0000313" key="3">
    <source>
        <dbReference type="Proteomes" id="UP001403385"/>
    </source>
</evidence>
<protein>
    <submittedName>
        <fullName evidence="2">Metallophosphoesterase</fullName>
    </submittedName>
</protein>
<dbReference type="InterPro" id="IPR019546">
    <property type="entry name" value="TAT_signal_bac_arc"/>
</dbReference>
<gene>
    <name evidence="2" type="ORF">AAG747_25620</name>
</gene>
<comment type="caution">
    <text evidence="2">The sequence shown here is derived from an EMBL/GenBank/DDBJ whole genome shotgun (WGS) entry which is preliminary data.</text>
</comment>
<dbReference type="PANTHER" id="PTHR16509">
    <property type="match status" value="1"/>
</dbReference>
<reference evidence="2 3" key="1">
    <citation type="submission" date="2024-04" db="EMBL/GenBank/DDBJ databases">
        <title>Novel genus in family Flammeovirgaceae.</title>
        <authorList>
            <person name="Nguyen T.H."/>
            <person name="Vuong T.Q."/>
            <person name="Le H."/>
            <person name="Kim S.-G."/>
        </authorList>
    </citation>
    <scope>NUCLEOTIDE SEQUENCE [LARGE SCALE GENOMIC DNA]</scope>
    <source>
        <strain evidence="2 3">JCM 23209</strain>
    </source>
</reference>
<evidence type="ECO:0000313" key="2">
    <source>
        <dbReference type="EMBL" id="MEN7551322.1"/>
    </source>
</evidence>
<dbReference type="RefSeq" id="WP_346824101.1">
    <property type="nucleotide sequence ID" value="NZ_JBDKWZ010000021.1"/>
</dbReference>
<dbReference type="SUPFAM" id="SSF56300">
    <property type="entry name" value="Metallo-dependent phosphatases"/>
    <property type="match status" value="1"/>
</dbReference>